<accession>A0A136WC35</accession>
<name>A0A136WC35_9FIRM</name>
<keyword evidence="3" id="KW-1185">Reference proteome</keyword>
<reference evidence="2 3" key="1">
    <citation type="submission" date="2016-01" db="EMBL/GenBank/DDBJ databases">
        <title>Genome sequence of Clostridium neopropionicum X4, DSM-3847.</title>
        <authorList>
            <person name="Poehlein A."/>
            <person name="Beck M.H."/>
            <person name="Bengelsdorf F.R."/>
            <person name="Daniel R."/>
            <person name="Duerre P."/>
        </authorList>
    </citation>
    <scope>NUCLEOTIDE SEQUENCE [LARGE SCALE GENOMIC DNA]</scope>
    <source>
        <strain evidence="2 3">DSM-3847</strain>
    </source>
</reference>
<sequence>MTTIVEFNHIILSLIELFKALTTIENDKLKAVTAKDLDALNACIKDEQVQVLKLRGLDKKREQVQADLGYENHTFKEIIALLPENQKKDSKELFTLLEQATSDFHAVNDSVKTALEVNLHFINTALGKLNINPDIVQKQMPSGNNFKNRFA</sequence>
<keyword evidence="1" id="KW-1005">Bacterial flagellum biogenesis</keyword>
<evidence type="ECO:0000256" key="1">
    <source>
        <dbReference type="ARBA" id="ARBA00022795"/>
    </source>
</evidence>
<dbReference type="OrthoDB" id="1907866at2"/>
<evidence type="ECO:0000313" key="2">
    <source>
        <dbReference type="EMBL" id="KXL52077.1"/>
    </source>
</evidence>
<dbReference type="AlphaFoldDB" id="A0A136WC35"/>
<proteinExistence type="predicted"/>
<dbReference type="STRING" id="36847.CLNEO_25930"/>
<organism evidence="2 3">
    <name type="scientific">Anaerotignum neopropionicum</name>
    <dbReference type="NCBI Taxonomy" id="36847"/>
    <lineage>
        <taxon>Bacteria</taxon>
        <taxon>Bacillati</taxon>
        <taxon>Bacillota</taxon>
        <taxon>Clostridia</taxon>
        <taxon>Lachnospirales</taxon>
        <taxon>Anaerotignaceae</taxon>
        <taxon>Anaerotignum</taxon>
    </lineage>
</organism>
<dbReference type="EMBL" id="LRVM01000011">
    <property type="protein sequence ID" value="KXL52077.1"/>
    <property type="molecule type" value="Genomic_DNA"/>
</dbReference>
<evidence type="ECO:0000313" key="3">
    <source>
        <dbReference type="Proteomes" id="UP000070539"/>
    </source>
</evidence>
<dbReference type="InterPro" id="IPR036679">
    <property type="entry name" value="FlgN-like_sf"/>
</dbReference>
<protein>
    <submittedName>
        <fullName evidence="2">FlgN protein</fullName>
    </submittedName>
</protein>
<gene>
    <name evidence="2" type="ORF">CLNEO_25930</name>
</gene>
<dbReference type="GO" id="GO:0044780">
    <property type="term" value="P:bacterial-type flagellum assembly"/>
    <property type="evidence" value="ECO:0007669"/>
    <property type="project" value="InterPro"/>
</dbReference>
<comment type="caution">
    <text evidence="2">The sequence shown here is derived from an EMBL/GenBank/DDBJ whole genome shotgun (WGS) entry which is preliminary data.</text>
</comment>
<dbReference type="Pfam" id="PF05130">
    <property type="entry name" value="FlgN"/>
    <property type="match status" value="1"/>
</dbReference>
<dbReference type="Gene3D" id="1.20.58.300">
    <property type="entry name" value="FlgN-like"/>
    <property type="match status" value="1"/>
</dbReference>
<dbReference type="SUPFAM" id="SSF140566">
    <property type="entry name" value="FlgN-like"/>
    <property type="match status" value="1"/>
</dbReference>
<dbReference type="Proteomes" id="UP000070539">
    <property type="component" value="Unassembled WGS sequence"/>
</dbReference>
<dbReference type="InterPro" id="IPR007809">
    <property type="entry name" value="FlgN-like"/>
</dbReference>
<dbReference type="RefSeq" id="WP_066090001.1">
    <property type="nucleotide sequence ID" value="NZ_LRVM01000011.1"/>
</dbReference>